<evidence type="ECO:0000313" key="3">
    <source>
        <dbReference type="Proteomes" id="UP000182888"/>
    </source>
</evidence>
<dbReference type="InterPro" id="IPR029068">
    <property type="entry name" value="Glyas_Bleomycin-R_OHBP_Dase"/>
</dbReference>
<sequence>MLQNSNATANLAVKDLDKAKAFYEGTLGLKQVDHMGGELVVYKSGDTVINVYHSQFAGTNKATAVTWAVGDRIEPIVKSLRSKGVSFEHYEMPGLALEGDIHVGQGMKVAWFKDPDGNILNLAGE</sequence>
<dbReference type="Pfam" id="PF00903">
    <property type="entry name" value="Glyoxalase"/>
    <property type="match status" value="1"/>
</dbReference>
<dbReference type="PROSITE" id="PS51819">
    <property type="entry name" value="VOC"/>
    <property type="match status" value="1"/>
</dbReference>
<feature type="domain" description="VOC" evidence="1">
    <location>
        <begin position="5"/>
        <end position="125"/>
    </location>
</feature>
<dbReference type="AlphaFoldDB" id="A0A0K2W6B8"/>
<protein>
    <recommendedName>
        <fullName evidence="1">VOC domain-containing protein</fullName>
    </recommendedName>
</protein>
<proteinExistence type="predicted"/>
<reference evidence="3" key="1">
    <citation type="submission" date="2014-08" db="EMBL/GenBank/DDBJ databases">
        <authorList>
            <person name="Edwards T."/>
        </authorList>
    </citation>
    <scope>NUCLEOTIDE SEQUENCE [LARGE SCALE GENOMIC DNA]</scope>
</reference>
<dbReference type="InterPro" id="IPR004360">
    <property type="entry name" value="Glyas_Fos-R_dOase_dom"/>
</dbReference>
<gene>
    <name evidence="2" type="ORF">MPL1032_50213</name>
</gene>
<dbReference type="Proteomes" id="UP000182888">
    <property type="component" value="Unassembled WGS sequence"/>
</dbReference>
<evidence type="ECO:0000313" key="2">
    <source>
        <dbReference type="EMBL" id="CDX62137.1"/>
    </source>
</evidence>
<name>A0A0K2W6B8_MESPL</name>
<organism evidence="2 3">
    <name type="scientific">Mesorhizobium plurifarium</name>
    <dbReference type="NCBI Taxonomy" id="69974"/>
    <lineage>
        <taxon>Bacteria</taxon>
        <taxon>Pseudomonadati</taxon>
        <taxon>Pseudomonadota</taxon>
        <taxon>Alphaproteobacteria</taxon>
        <taxon>Hyphomicrobiales</taxon>
        <taxon>Phyllobacteriaceae</taxon>
        <taxon>Mesorhizobium</taxon>
    </lineage>
</organism>
<dbReference type="InterPro" id="IPR037523">
    <property type="entry name" value="VOC_core"/>
</dbReference>
<dbReference type="Gene3D" id="3.10.180.10">
    <property type="entry name" value="2,3-Dihydroxybiphenyl 1,2-Dioxygenase, domain 1"/>
    <property type="match status" value="1"/>
</dbReference>
<accession>A0A0K2W6B8</accession>
<evidence type="ECO:0000259" key="1">
    <source>
        <dbReference type="PROSITE" id="PS51819"/>
    </source>
</evidence>
<dbReference type="SUPFAM" id="SSF54593">
    <property type="entry name" value="Glyoxalase/Bleomycin resistance protein/Dihydroxybiphenyl dioxygenase"/>
    <property type="match status" value="1"/>
</dbReference>
<dbReference type="EMBL" id="CCND01000045">
    <property type="protein sequence ID" value="CDX62137.1"/>
    <property type="molecule type" value="Genomic_DNA"/>
</dbReference>